<organism evidence="4 5">
    <name type="scientific">Microbacterium memoriense</name>
    <dbReference type="NCBI Taxonomy" id="2978350"/>
    <lineage>
        <taxon>Bacteria</taxon>
        <taxon>Bacillati</taxon>
        <taxon>Actinomycetota</taxon>
        <taxon>Actinomycetes</taxon>
        <taxon>Micrococcales</taxon>
        <taxon>Microbacteriaceae</taxon>
        <taxon>Microbacterium</taxon>
    </lineage>
</organism>
<evidence type="ECO:0000256" key="1">
    <source>
        <dbReference type="ARBA" id="ARBA00022679"/>
    </source>
</evidence>
<feature type="domain" description="N-acetyltransferase" evidence="3">
    <location>
        <begin position="13"/>
        <end position="153"/>
    </location>
</feature>
<dbReference type="SUPFAM" id="SSF55729">
    <property type="entry name" value="Acyl-CoA N-acyltransferases (Nat)"/>
    <property type="match status" value="1"/>
</dbReference>
<dbReference type="InterPro" id="IPR000182">
    <property type="entry name" value="GNAT_dom"/>
</dbReference>
<proteinExistence type="predicted"/>
<accession>A0ABT2PGI6</accession>
<name>A0ABT2PGI6_9MICO</name>
<evidence type="ECO:0000313" key="5">
    <source>
        <dbReference type="Proteomes" id="UP001300496"/>
    </source>
</evidence>
<protein>
    <submittedName>
        <fullName evidence="4">GNAT family N-acetyltransferase</fullName>
    </submittedName>
</protein>
<keyword evidence="2" id="KW-0012">Acyltransferase</keyword>
<dbReference type="CDD" id="cd04301">
    <property type="entry name" value="NAT_SF"/>
    <property type="match status" value="1"/>
</dbReference>
<dbReference type="PROSITE" id="PS51186">
    <property type="entry name" value="GNAT"/>
    <property type="match status" value="1"/>
</dbReference>
<dbReference type="InterPro" id="IPR050832">
    <property type="entry name" value="Bact_Acetyltransf"/>
</dbReference>
<keyword evidence="5" id="KW-1185">Reference proteome</keyword>
<sequence length="153" mass="16608">MTLHIRTDDLSGAATRQLIGSHLAGMYDTSPADSVHALGIDELQDPAITVWSAWDGEDLVGIGALHQPDATRGELKSMRVADDFRGTGAGRAILRHIVDEAKTRGIETLWLETGSEDFFAPARALYASEGFTECGPFGRYLPDPNSTFMTRTL</sequence>
<dbReference type="InterPro" id="IPR016181">
    <property type="entry name" value="Acyl_CoA_acyltransferase"/>
</dbReference>
<keyword evidence="1" id="KW-0808">Transferase</keyword>
<reference evidence="4 5" key="1">
    <citation type="journal article" date="2024" name="Int. J. Syst. Evol. Microbiol.">
        <title>Microbacterium memoriense sp. nov., a member of the Actinomycetota from marine beach sediment of the north coast of Portugal.</title>
        <authorList>
            <person name="Santos J.D.N.D."/>
            <person name="Klimek D."/>
            <person name="Calusinska M."/>
            <person name="Lobo-da-Cunha A."/>
            <person name="Catita J."/>
            <person name="Goncalves H."/>
            <person name="Gonzalez I."/>
            <person name="Lage O.M."/>
        </authorList>
    </citation>
    <scope>NUCLEOTIDE SEQUENCE [LARGE SCALE GENOMIC DNA]</scope>
    <source>
        <strain evidence="4 5">PMIC_1C1B</strain>
    </source>
</reference>
<comment type="caution">
    <text evidence="4">The sequence shown here is derived from an EMBL/GenBank/DDBJ whole genome shotgun (WGS) entry which is preliminary data.</text>
</comment>
<dbReference type="PANTHER" id="PTHR43877">
    <property type="entry name" value="AMINOALKYLPHOSPHONATE N-ACETYLTRANSFERASE-RELATED-RELATED"/>
    <property type="match status" value="1"/>
</dbReference>
<dbReference type="Gene3D" id="3.40.630.30">
    <property type="match status" value="1"/>
</dbReference>
<dbReference type="PANTHER" id="PTHR43877:SF5">
    <property type="entry name" value="BLL8307 PROTEIN"/>
    <property type="match status" value="1"/>
</dbReference>
<evidence type="ECO:0000259" key="3">
    <source>
        <dbReference type="PROSITE" id="PS51186"/>
    </source>
</evidence>
<dbReference type="Proteomes" id="UP001300496">
    <property type="component" value="Unassembled WGS sequence"/>
</dbReference>
<dbReference type="RefSeq" id="WP_261607420.1">
    <property type="nucleotide sequence ID" value="NZ_JAODOR010000011.1"/>
</dbReference>
<evidence type="ECO:0000313" key="4">
    <source>
        <dbReference type="EMBL" id="MCT9002903.1"/>
    </source>
</evidence>
<evidence type="ECO:0000256" key="2">
    <source>
        <dbReference type="ARBA" id="ARBA00023315"/>
    </source>
</evidence>
<gene>
    <name evidence="4" type="ORF">N4R40_11045</name>
</gene>
<dbReference type="EMBL" id="JAODOR010000011">
    <property type="protein sequence ID" value="MCT9002903.1"/>
    <property type="molecule type" value="Genomic_DNA"/>
</dbReference>
<dbReference type="Pfam" id="PF00583">
    <property type="entry name" value="Acetyltransf_1"/>
    <property type="match status" value="1"/>
</dbReference>